<dbReference type="PROSITE" id="PS50940">
    <property type="entry name" value="CHIT_BIND_II"/>
    <property type="match status" value="3"/>
</dbReference>
<evidence type="ECO:0000313" key="9">
    <source>
        <dbReference type="Proteomes" id="UP000678499"/>
    </source>
</evidence>
<dbReference type="OrthoDB" id="6059830at2759"/>
<dbReference type="InterPro" id="IPR051940">
    <property type="entry name" value="Chitin_bind-dev_reg"/>
</dbReference>
<evidence type="ECO:0000256" key="3">
    <source>
        <dbReference type="ARBA" id="ARBA00022737"/>
    </source>
</evidence>
<dbReference type="SMART" id="SM00494">
    <property type="entry name" value="ChtBD2"/>
    <property type="match status" value="3"/>
</dbReference>
<keyword evidence="3" id="KW-0677">Repeat</keyword>
<feature type="compositionally biased region" description="Low complexity" evidence="6">
    <location>
        <begin position="313"/>
        <end position="334"/>
    </location>
</feature>
<dbReference type="GO" id="GO:0005576">
    <property type="term" value="C:extracellular region"/>
    <property type="evidence" value="ECO:0007669"/>
    <property type="project" value="InterPro"/>
</dbReference>
<dbReference type="InterPro" id="IPR002557">
    <property type="entry name" value="Chitin-bd_dom"/>
</dbReference>
<proteinExistence type="predicted"/>
<evidence type="ECO:0000313" key="8">
    <source>
        <dbReference type="EMBL" id="CAD7282954.1"/>
    </source>
</evidence>
<evidence type="ECO:0000256" key="1">
    <source>
        <dbReference type="ARBA" id="ARBA00022669"/>
    </source>
</evidence>
<sequence>MNSSQNVCVGSLETAAGQDREINACKTNSGFAPHPEYCDEYYECVGGVEALRVGFAPHPEYCDEYYECVGGVEALRVCPNGLVFVGKGHGLLDNCHYPFVGDCKGRPKRHPPTQVEHCDWLYGIFGHETSCTRYWTCWNGTATEQFCIGGLLYNEQTRSCDWPENVEGCQKHPLCKEHPNGNVALGKSCNRYWHCQGGYPRLQRCPAMLVFDKNSLRCVVPPTEDCEVPPPSTTEASQGEDNGDGDNEGNNNGVQQQQPKQRPVQSQQQNKQQRPQQIPAVSGAIPVGAQRFTPQQLPQFAGLPQLPGGAIPLNLQQNNQQQQQQQQQRNRFQN</sequence>
<evidence type="ECO:0000256" key="5">
    <source>
        <dbReference type="ARBA" id="ARBA00023180"/>
    </source>
</evidence>
<keyword evidence="5" id="KW-0325">Glycoprotein</keyword>
<organism evidence="8">
    <name type="scientific">Notodromas monacha</name>
    <dbReference type="NCBI Taxonomy" id="399045"/>
    <lineage>
        <taxon>Eukaryota</taxon>
        <taxon>Metazoa</taxon>
        <taxon>Ecdysozoa</taxon>
        <taxon>Arthropoda</taxon>
        <taxon>Crustacea</taxon>
        <taxon>Oligostraca</taxon>
        <taxon>Ostracoda</taxon>
        <taxon>Podocopa</taxon>
        <taxon>Podocopida</taxon>
        <taxon>Cypridocopina</taxon>
        <taxon>Cypridoidea</taxon>
        <taxon>Cyprididae</taxon>
        <taxon>Notodromas</taxon>
    </lineage>
</organism>
<keyword evidence="4" id="KW-1015">Disulfide bond</keyword>
<evidence type="ECO:0000259" key="7">
    <source>
        <dbReference type="PROSITE" id="PS50940"/>
    </source>
</evidence>
<keyword evidence="1" id="KW-0147">Chitin-binding</keyword>
<dbReference type="GO" id="GO:0008061">
    <property type="term" value="F:chitin binding"/>
    <property type="evidence" value="ECO:0007669"/>
    <property type="project" value="UniProtKB-KW"/>
</dbReference>
<feature type="compositionally biased region" description="Low complexity" evidence="6">
    <location>
        <begin position="248"/>
        <end position="277"/>
    </location>
</feature>
<feature type="domain" description="Chitin-binding type-2" evidence="7">
    <location>
        <begin position="41"/>
        <end position="105"/>
    </location>
</feature>
<dbReference type="Pfam" id="PF01607">
    <property type="entry name" value="CBM_14"/>
    <property type="match status" value="3"/>
</dbReference>
<protein>
    <recommendedName>
        <fullName evidence="7">Chitin-binding type-2 domain-containing protein</fullName>
    </recommendedName>
</protein>
<evidence type="ECO:0000256" key="4">
    <source>
        <dbReference type="ARBA" id="ARBA00023157"/>
    </source>
</evidence>
<feature type="region of interest" description="Disordered" evidence="6">
    <location>
        <begin position="222"/>
        <end position="334"/>
    </location>
</feature>
<name>A0A7R9GJ35_9CRUS</name>
<dbReference type="Gene3D" id="2.170.140.10">
    <property type="entry name" value="Chitin binding domain"/>
    <property type="match status" value="3"/>
</dbReference>
<dbReference type="SUPFAM" id="SSF57625">
    <property type="entry name" value="Invertebrate chitin-binding proteins"/>
    <property type="match status" value="3"/>
</dbReference>
<keyword evidence="9" id="KW-1185">Reference proteome</keyword>
<dbReference type="InterPro" id="IPR036508">
    <property type="entry name" value="Chitin-bd_dom_sf"/>
</dbReference>
<accession>A0A7R9GJ35</accession>
<evidence type="ECO:0000256" key="6">
    <source>
        <dbReference type="SAM" id="MobiDB-lite"/>
    </source>
</evidence>
<reference evidence="8" key="1">
    <citation type="submission" date="2020-11" db="EMBL/GenBank/DDBJ databases">
        <authorList>
            <person name="Tran Van P."/>
        </authorList>
    </citation>
    <scope>NUCLEOTIDE SEQUENCE</scope>
</reference>
<feature type="domain" description="Chitin-binding type-2" evidence="7">
    <location>
        <begin position="115"/>
        <end position="171"/>
    </location>
</feature>
<evidence type="ECO:0000256" key="2">
    <source>
        <dbReference type="ARBA" id="ARBA00022729"/>
    </source>
</evidence>
<dbReference type="AlphaFoldDB" id="A0A7R9GJ35"/>
<feature type="domain" description="Chitin-binding type-2" evidence="7">
    <location>
        <begin position="172"/>
        <end position="228"/>
    </location>
</feature>
<dbReference type="PANTHER" id="PTHR23301">
    <property type="entry name" value="CHITIN BINDING PERITROPHIN-A"/>
    <property type="match status" value="1"/>
</dbReference>
<dbReference type="Proteomes" id="UP000678499">
    <property type="component" value="Unassembled WGS sequence"/>
</dbReference>
<dbReference type="EMBL" id="CAJPEX010004588">
    <property type="protein sequence ID" value="CAG0923106.1"/>
    <property type="molecule type" value="Genomic_DNA"/>
</dbReference>
<dbReference type="EMBL" id="OA886625">
    <property type="protein sequence ID" value="CAD7282954.1"/>
    <property type="molecule type" value="Genomic_DNA"/>
</dbReference>
<gene>
    <name evidence="8" type="ORF">NMOB1V02_LOCUS10572</name>
</gene>
<keyword evidence="2" id="KW-0732">Signal</keyword>
<dbReference type="PANTHER" id="PTHR23301:SF108">
    <property type="entry name" value="OBSTRACTOR D"/>
    <property type="match status" value="1"/>
</dbReference>